<reference evidence="5 6" key="1">
    <citation type="journal article" date="2011" name="Stand. Genomic Sci.">
        <title>Complete genome sequence of Desulfobulbus propionicus type strain (1pr3).</title>
        <authorList>
            <person name="Pagani I."/>
            <person name="Lapidus A."/>
            <person name="Nolan M."/>
            <person name="Lucas S."/>
            <person name="Hammon N."/>
            <person name="Deshpande S."/>
            <person name="Cheng J.F."/>
            <person name="Chertkov O."/>
            <person name="Davenport K."/>
            <person name="Tapia R."/>
            <person name="Han C."/>
            <person name="Goodwin L."/>
            <person name="Pitluck S."/>
            <person name="Liolios K."/>
            <person name="Mavromatis K."/>
            <person name="Ivanova N."/>
            <person name="Mikhailova N."/>
            <person name="Pati A."/>
            <person name="Chen A."/>
            <person name="Palaniappan K."/>
            <person name="Land M."/>
            <person name="Hauser L."/>
            <person name="Chang Y.J."/>
            <person name="Jeffries C.D."/>
            <person name="Detter J.C."/>
            <person name="Brambilla E."/>
            <person name="Kannan K.P."/>
            <person name="Djao O.D."/>
            <person name="Rohde M."/>
            <person name="Pukall R."/>
            <person name="Spring S."/>
            <person name="Goker M."/>
            <person name="Sikorski J."/>
            <person name="Woyke T."/>
            <person name="Bristow J."/>
            <person name="Eisen J.A."/>
            <person name="Markowitz V."/>
            <person name="Hugenholtz P."/>
            <person name="Kyrpides N.C."/>
            <person name="Klenk H.P."/>
        </authorList>
    </citation>
    <scope>NUCLEOTIDE SEQUENCE [LARGE SCALE GENOMIC DNA]</scope>
    <source>
        <strain evidence="6">ATCC 33891 / DSM 2032 / 1pr3</strain>
    </source>
</reference>
<evidence type="ECO:0000256" key="2">
    <source>
        <dbReference type="ARBA" id="ARBA00023125"/>
    </source>
</evidence>
<feature type="domain" description="J" evidence="4">
    <location>
        <begin position="5"/>
        <end position="69"/>
    </location>
</feature>
<dbReference type="CDD" id="cd06257">
    <property type="entry name" value="DnaJ"/>
    <property type="match status" value="1"/>
</dbReference>
<keyword evidence="2" id="KW-0238">DNA-binding</keyword>
<evidence type="ECO:0000313" key="5">
    <source>
        <dbReference type="EMBL" id="ADW19106.1"/>
    </source>
</evidence>
<organism evidence="5 6">
    <name type="scientific">Desulfobulbus propionicus (strain ATCC 33891 / DSM 2032 / VKM B-1956 / 1pr3)</name>
    <dbReference type="NCBI Taxonomy" id="577650"/>
    <lineage>
        <taxon>Bacteria</taxon>
        <taxon>Pseudomonadati</taxon>
        <taxon>Thermodesulfobacteriota</taxon>
        <taxon>Desulfobulbia</taxon>
        <taxon>Desulfobulbales</taxon>
        <taxon>Desulfobulbaceae</taxon>
        <taxon>Desulfobulbus</taxon>
    </lineage>
</organism>
<dbReference type="InterPro" id="IPR002939">
    <property type="entry name" value="DnaJ_C"/>
</dbReference>
<protein>
    <submittedName>
        <fullName evidence="5">Chaperone DnaJ domain protein</fullName>
    </submittedName>
</protein>
<dbReference type="InterPro" id="IPR008971">
    <property type="entry name" value="HSP40/DnaJ_pept-bd"/>
</dbReference>
<dbReference type="AlphaFoldDB" id="A0A7U4DQE4"/>
<name>A0A7U4DQE4_DESPD</name>
<dbReference type="FunFam" id="2.60.260.20:FF:000008">
    <property type="entry name" value="Curved DNA-binding protein"/>
    <property type="match status" value="1"/>
</dbReference>
<dbReference type="GO" id="GO:0003677">
    <property type="term" value="F:DNA binding"/>
    <property type="evidence" value="ECO:0007669"/>
    <property type="project" value="UniProtKB-KW"/>
</dbReference>
<evidence type="ECO:0000313" key="6">
    <source>
        <dbReference type="Proteomes" id="UP000006365"/>
    </source>
</evidence>
<keyword evidence="3" id="KW-0143">Chaperone</keyword>
<dbReference type="Proteomes" id="UP000006365">
    <property type="component" value="Chromosome"/>
</dbReference>
<dbReference type="PANTHER" id="PTHR43096:SF52">
    <property type="entry name" value="DNAJ HOMOLOG 1, MITOCHONDRIAL-RELATED"/>
    <property type="match status" value="1"/>
</dbReference>
<dbReference type="InterPro" id="IPR001623">
    <property type="entry name" value="DnaJ_domain"/>
</dbReference>
<dbReference type="SUPFAM" id="SSF49493">
    <property type="entry name" value="HSP40/DnaJ peptide-binding domain"/>
    <property type="match status" value="2"/>
</dbReference>
<dbReference type="FunFam" id="2.60.260.20:FF:000013">
    <property type="entry name" value="DnaJ subfamily B member 11"/>
    <property type="match status" value="1"/>
</dbReference>
<dbReference type="SMART" id="SM00271">
    <property type="entry name" value="DnaJ"/>
    <property type="match status" value="1"/>
</dbReference>
<dbReference type="InterPro" id="IPR036869">
    <property type="entry name" value="J_dom_sf"/>
</dbReference>
<dbReference type="Pfam" id="PF01556">
    <property type="entry name" value="DnaJ_C"/>
    <property type="match status" value="1"/>
</dbReference>
<dbReference type="SUPFAM" id="SSF46565">
    <property type="entry name" value="Chaperone J-domain"/>
    <property type="match status" value="1"/>
</dbReference>
<dbReference type="PROSITE" id="PS50076">
    <property type="entry name" value="DNAJ_2"/>
    <property type="match status" value="1"/>
</dbReference>
<dbReference type="Gene3D" id="1.10.287.110">
    <property type="entry name" value="DnaJ domain"/>
    <property type="match status" value="1"/>
</dbReference>
<dbReference type="GO" id="GO:0005737">
    <property type="term" value="C:cytoplasm"/>
    <property type="evidence" value="ECO:0007669"/>
    <property type="project" value="TreeGrafter"/>
</dbReference>
<gene>
    <name evidence="5" type="ordered locus">Despr_2973</name>
</gene>
<dbReference type="Gene3D" id="2.60.260.20">
    <property type="entry name" value="Urease metallochaperone UreE, N-terminal domain"/>
    <property type="match status" value="2"/>
</dbReference>
<dbReference type="GO" id="GO:0051082">
    <property type="term" value="F:unfolded protein binding"/>
    <property type="evidence" value="ECO:0007669"/>
    <property type="project" value="InterPro"/>
</dbReference>
<dbReference type="PRINTS" id="PR00625">
    <property type="entry name" value="JDOMAIN"/>
</dbReference>
<proteinExistence type="predicted"/>
<evidence type="ECO:0000259" key="4">
    <source>
        <dbReference type="PROSITE" id="PS50076"/>
    </source>
</evidence>
<dbReference type="Pfam" id="PF00226">
    <property type="entry name" value="DnaJ"/>
    <property type="match status" value="1"/>
</dbReference>
<dbReference type="RefSeq" id="WP_015725631.1">
    <property type="nucleotide sequence ID" value="NC_014972.1"/>
</dbReference>
<evidence type="ECO:0000256" key="1">
    <source>
        <dbReference type="ARBA" id="ARBA00022490"/>
    </source>
</evidence>
<dbReference type="KEGG" id="dpr:Despr_2973"/>
<dbReference type="InterPro" id="IPR018253">
    <property type="entry name" value="DnaJ_domain_CS"/>
</dbReference>
<dbReference type="CDD" id="cd10747">
    <property type="entry name" value="DnaJ_C"/>
    <property type="match status" value="1"/>
</dbReference>
<dbReference type="GO" id="GO:0042026">
    <property type="term" value="P:protein refolding"/>
    <property type="evidence" value="ECO:0007669"/>
    <property type="project" value="TreeGrafter"/>
</dbReference>
<dbReference type="PROSITE" id="PS00636">
    <property type="entry name" value="DNAJ_1"/>
    <property type="match status" value="1"/>
</dbReference>
<evidence type="ECO:0000256" key="3">
    <source>
        <dbReference type="ARBA" id="ARBA00023186"/>
    </source>
</evidence>
<sequence>MEYKDYYKILGVDRNATQDQIKQAYRKVARKYHPDVSKEANAEAKFKDAGEAYEVLKDPEKRAAYDQFGANWREGQHFEPPPNWDAGFEFRGGGYTGGDASQFSDFFESLFGRGQAGGHRRQTFRMQGEDQHAKIVISLADSYHGAHKTITLNRSTVDPNGHVSVSPHRLHVAIPKGIIEGQRIRLEGQGLPGYGGSPAGDLYLEIAFEEDQLFHADKRDIHLALPLAPWEAALGATLTVPTLGGNVQLKIPPGSQAGKKLRLKGKGLSSGSHRGDQIVTLHIVIPEATTEEQRKLYATMAQKMPFNPRAELGI</sequence>
<dbReference type="EMBL" id="CP002364">
    <property type="protein sequence ID" value="ADW19106.1"/>
    <property type="molecule type" value="Genomic_DNA"/>
</dbReference>
<accession>A0A7U4DQE4</accession>
<keyword evidence="1" id="KW-0963">Cytoplasm</keyword>
<dbReference type="PANTHER" id="PTHR43096">
    <property type="entry name" value="DNAJ HOMOLOG 1, MITOCHONDRIAL-RELATED"/>
    <property type="match status" value="1"/>
</dbReference>
<keyword evidence="6" id="KW-1185">Reference proteome</keyword>